<dbReference type="EMBL" id="GBXM01068611">
    <property type="protein sequence ID" value="JAH39966.1"/>
    <property type="molecule type" value="Transcribed_RNA"/>
</dbReference>
<protein>
    <submittedName>
        <fullName evidence="1">Uncharacterized protein</fullName>
    </submittedName>
</protein>
<evidence type="ECO:0000313" key="1">
    <source>
        <dbReference type="EMBL" id="JAH39966.1"/>
    </source>
</evidence>
<reference evidence="1" key="2">
    <citation type="journal article" date="2015" name="Fish Shellfish Immunol.">
        <title>Early steps in the European eel (Anguilla anguilla)-Vibrio vulnificus interaction in the gills: Role of the RtxA13 toxin.</title>
        <authorList>
            <person name="Callol A."/>
            <person name="Pajuelo D."/>
            <person name="Ebbesson L."/>
            <person name="Teles M."/>
            <person name="MacKenzie S."/>
            <person name="Amaro C."/>
        </authorList>
    </citation>
    <scope>NUCLEOTIDE SEQUENCE</scope>
</reference>
<proteinExistence type="predicted"/>
<sequence length="13" mass="1657">MRGVIQYKYLISW</sequence>
<name>A0A0E9SFB1_ANGAN</name>
<reference evidence="1" key="1">
    <citation type="submission" date="2014-11" db="EMBL/GenBank/DDBJ databases">
        <authorList>
            <person name="Amaro Gonzalez C."/>
        </authorList>
    </citation>
    <scope>NUCLEOTIDE SEQUENCE</scope>
</reference>
<organism evidence="1">
    <name type="scientific">Anguilla anguilla</name>
    <name type="common">European freshwater eel</name>
    <name type="synonym">Muraena anguilla</name>
    <dbReference type="NCBI Taxonomy" id="7936"/>
    <lineage>
        <taxon>Eukaryota</taxon>
        <taxon>Metazoa</taxon>
        <taxon>Chordata</taxon>
        <taxon>Craniata</taxon>
        <taxon>Vertebrata</taxon>
        <taxon>Euteleostomi</taxon>
        <taxon>Actinopterygii</taxon>
        <taxon>Neopterygii</taxon>
        <taxon>Teleostei</taxon>
        <taxon>Anguilliformes</taxon>
        <taxon>Anguillidae</taxon>
        <taxon>Anguilla</taxon>
    </lineage>
</organism>
<accession>A0A0E9SFB1</accession>